<evidence type="ECO:0000313" key="3">
    <source>
        <dbReference type="Proteomes" id="UP000324222"/>
    </source>
</evidence>
<sequence length="110" mass="12671">MFGFGGSGGGGRKTGWISYAASSGSGQEGHRARRKFIVGLEGPLERGRGRKIERKEGERGEEVKIEETLKLREEGKKKNRKRKDEEEEEEKEEQQEQEQKQYLIFLTTKR</sequence>
<keyword evidence="3" id="KW-1185">Reference proteome</keyword>
<dbReference type="EMBL" id="VSRR010121943">
    <property type="protein sequence ID" value="MPD00211.1"/>
    <property type="molecule type" value="Genomic_DNA"/>
</dbReference>
<gene>
    <name evidence="2" type="ORF">E2C01_095669</name>
</gene>
<evidence type="ECO:0000256" key="1">
    <source>
        <dbReference type="SAM" id="MobiDB-lite"/>
    </source>
</evidence>
<dbReference type="AlphaFoldDB" id="A0A5B7JTL4"/>
<feature type="region of interest" description="Disordered" evidence="1">
    <location>
        <begin position="1"/>
        <end position="33"/>
    </location>
</feature>
<organism evidence="2 3">
    <name type="scientific">Portunus trituberculatus</name>
    <name type="common">Swimming crab</name>
    <name type="synonym">Neptunus trituberculatus</name>
    <dbReference type="NCBI Taxonomy" id="210409"/>
    <lineage>
        <taxon>Eukaryota</taxon>
        <taxon>Metazoa</taxon>
        <taxon>Ecdysozoa</taxon>
        <taxon>Arthropoda</taxon>
        <taxon>Crustacea</taxon>
        <taxon>Multicrustacea</taxon>
        <taxon>Malacostraca</taxon>
        <taxon>Eumalacostraca</taxon>
        <taxon>Eucarida</taxon>
        <taxon>Decapoda</taxon>
        <taxon>Pleocyemata</taxon>
        <taxon>Brachyura</taxon>
        <taxon>Eubrachyura</taxon>
        <taxon>Portunoidea</taxon>
        <taxon>Portunidae</taxon>
        <taxon>Portuninae</taxon>
        <taxon>Portunus</taxon>
    </lineage>
</organism>
<accession>A0A5B7JTL4</accession>
<feature type="compositionally biased region" description="Gly residues" evidence="1">
    <location>
        <begin position="1"/>
        <end position="13"/>
    </location>
</feature>
<feature type="region of interest" description="Disordered" evidence="1">
    <location>
        <begin position="72"/>
        <end position="110"/>
    </location>
</feature>
<protein>
    <submittedName>
        <fullName evidence="2">Uncharacterized protein</fullName>
    </submittedName>
</protein>
<proteinExistence type="predicted"/>
<name>A0A5B7JTL4_PORTR</name>
<evidence type="ECO:0000313" key="2">
    <source>
        <dbReference type="EMBL" id="MPD00211.1"/>
    </source>
</evidence>
<comment type="caution">
    <text evidence="2">The sequence shown here is derived from an EMBL/GenBank/DDBJ whole genome shotgun (WGS) entry which is preliminary data.</text>
</comment>
<reference evidence="2 3" key="1">
    <citation type="submission" date="2019-05" db="EMBL/GenBank/DDBJ databases">
        <title>Another draft genome of Portunus trituberculatus and its Hox gene families provides insights of decapod evolution.</title>
        <authorList>
            <person name="Jeong J.-H."/>
            <person name="Song I."/>
            <person name="Kim S."/>
            <person name="Choi T."/>
            <person name="Kim D."/>
            <person name="Ryu S."/>
            <person name="Kim W."/>
        </authorList>
    </citation>
    <scope>NUCLEOTIDE SEQUENCE [LARGE SCALE GENOMIC DNA]</scope>
    <source>
        <tissue evidence="2">Muscle</tissue>
    </source>
</reference>
<feature type="compositionally biased region" description="Acidic residues" evidence="1">
    <location>
        <begin position="85"/>
        <end position="96"/>
    </location>
</feature>
<dbReference type="Proteomes" id="UP000324222">
    <property type="component" value="Unassembled WGS sequence"/>
</dbReference>